<evidence type="ECO:0000256" key="1">
    <source>
        <dbReference type="ARBA" id="ARBA00004651"/>
    </source>
</evidence>
<evidence type="ECO:0000313" key="11">
    <source>
        <dbReference type="Proteomes" id="UP000824112"/>
    </source>
</evidence>
<protein>
    <submittedName>
        <fullName evidence="10">ABC transporter permease</fullName>
    </submittedName>
</protein>
<keyword evidence="5 7" id="KW-0472">Membrane</keyword>
<dbReference type="AlphaFoldDB" id="A0A9D1M6B8"/>
<evidence type="ECO:0000259" key="8">
    <source>
        <dbReference type="Pfam" id="PF02687"/>
    </source>
</evidence>
<dbReference type="InterPro" id="IPR003838">
    <property type="entry name" value="ABC3_permease_C"/>
</dbReference>
<comment type="caution">
    <text evidence="10">The sequence shown here is derived from an EMBL/GenBank/DDBJ whole genome shotgun (WGS) entry which is preliminary data.</text>
</comment>
<dbReference type="PANTHER" id="PTHR30572">
    <property type="entry name" value="MEMBRANE COMPONENT OF TRANSPORTER-RELATED"/>
    <property type="match status" value="1"/>
</dbReference>
<dbReference type="Pfam" id="PF02687">
    <property type="entry name" value="FtsX"/>
    <property type="match status" value="1"/>
</dbReference>
<proteinExistence type="inferred from homology"/>
<evidence type="ECO:0000256" key="6">
    <source>
        <dbReference type="ARBA" id="ARBA00038076"/>
    </source>
</evidence>
<evidence type="ECO:0000256" key="3">
    <source>
        <dbReference type="ARBA" id="ARBA00022692"/>
    </source>
</evidence>
<feature type="non-terminal residue" evidence="10">
    <location>
        <position position="368"/>
    </location>
</feature>
<feature type="domain" description="MacB-like periplasmic core" evidence="9">
    <location>
        <begin position="3"/>
        <end position="210"/>
    </location>
</feature>
<dbReference type="InterPro" id="IPR025857">
    <property type="entry name" value="MacB_PCD"/>
</dbReference>
<dbReference type="Proteomes" id="UP000824112">
    <property type="component" value="Unassembled WGS sequence"/>
</dbReference>
<feature type="transmembrane region" description="Helical" evidence="7">
    <location>
        <begin position="347"/>
        <end position="367"/>
    </location>
</feature>
<evidence type="ECO:0000259" key="9">
    <source>
        <dbReference type="Pfam" id="PF12704"/>
    </source>
</evidence>
<dbReference type="InterPro" id="IPR050250">
    <property type="entry name" value="Macrolide_Exporter_MacB"/>
</dbReference>
<reference evidence="10" key="1">
    <citation type="submission" date="2020-10" db="EMBL/GenBank/DDBJ databases">
        <authorList>
            <person name="Gilroy R."/>
        </authorList>
    </citation>
    <scope>NUCLEOTIDE SEQUENCE</scope>
    <source>
        <strain evidence="10">CHK158-818</strain>
    </source>
</reference>
<dbReference type="GO" id="GO:0022857">
    <property type="term" value="F:transmembrane transporter activity"/>
    <property type="evidence" value="ECO:0007669"/>
    <property type="project" value="TreeGrafter"/>
</dbReference>
<evidence type="ECO:0000256" key="2">
    <source>
        <dbReference type="ARBA" id="ARBA00022475"/>
    </source>
</evidence>
<keyword evidence="3 7" id="KW-0812">Transmembrane</keyword>
<reference evidence="10" key="2">
    <citation type="journal article" date="2021" name="PeerJ">
        <title>Extensive microbial diversity within the chicken gut microbiome revealed by metagenomics and culture.</title>
        <authorList>
            <person name="Gilroy R."/>
            <person name="Ravi A."/>
            <person name="Getino M."/>
            <person name="Pursley I."/>
            <person name="Horton D.L."/>
            <person name="Alikhan N.F."/>
            <person name="Baker D."/>
            <person name="Gharbi K."/>
            <person name="Hall N."/>
            <person name="Watson M."/>
            <person name="Adriaenssens E.M."/>
            <person name="Foster-Nyarko E."/>
            <person name="Jarju S."/>
            <person name="Secka A."/>
            <person name="Antonio M."/>
            <person name="Oren A."/>
            <person name="Chaudhuri R.R."/>
            <person name="La Ragione R."/>
            <person name="Hildebrand F."/>
            <person name="Pallen M.J."/>
        </authorList>
    </citation>
    <scope>NUCLEOTIDE SEQUENCE</scope>
    <source>
        <strain evidence="10">CHK158-818</strain>
    </source>
</reference>
<feature type="transmembrane region" description="Helical" evidence="7">
    <location>
        <begin position="306"/>
        <end position="327"/>
    </location>
</feature>
<organism evidence="10 11">
    <name type="scientific">Candidatus Gallibacteroides avistercoris</name>
    <dbReference type="NCBI Taxonomy" id="2840833"/>
    <lineage>
        <taxon>Bacteria</taxon>
        <taxon>Pseudomonadati</taxon>
        <taxon>Bacteroidota</taxon>
        <taxon>Bacteroidia</taxon>
        <taxon>Bacteroidales</taxon>
        <taxon>Bacteroidaceae</taxon>
        <taxon>Bacteroidaceae incertae sedis</taxon>
        <taxon>Candidatus Gallibacteroides</taxon>
    </lineage>
</organism>
<dbReference type="Pfam" id="PF12704">
    <property type="entry name" value="MacB_PCD"/>
    <property type="match status" value="1"/>
</dbReference>
<dbReference type="EMBL" id="DVNA01000017">
    <property type="protein sequence ID" value="HIU54342.1"/>
    <property type="molecule type" value="Genomic_DNA"/>
</dbReference>
<evidence type="ECO:0000256" key="5">
    <source>
        <dbReference type="ARBA" id="ARBA00023136"/>
    </source>
</evidence>
<name>A0A9D1M6B8_9BACT</name>
<feature type="transmembrane region" description="Helical" evidence="7">
    <location>
        <begin position="257"/>
        <end position="286"/>
    </location>
</feature>
<feature type="domain" description="ABC3 transporter permease C-terminal" evidence="8">
    <location>
        <begin position="261"/>
        <end position="367"/>
    </location>
</feature>
<evidence type="ECO:0000256" key="4">
    <source>
        <dbReference type="ARBA" id="ARBA00022989"/>
    </source>
</evidence>
<dbReference type="GO" id="GO:0005886">
    <property type="term" value="C:plasma membrane"/>
    <property type="evidence" value="ECO:0007669"/>
    <property type="project" value="UniProtKB-SubCell"/>
</dbReference>
<comment type="subcellular location">
    <subcellularLocation>
        <location evidence="1">Cell membrane</location>
        <topology evidence="1">Multi-pass membrane protein</topology>
    </subcellularLocation>
</comment>
<evidence type="ECO:0000256" key="7">
    <source>
        <dbReference type="SAM" id="Phobius"/>
    </source>
</evidence>
<evidence type="ECO:0000313" key="10">
    <source>
        <dbReference type="EMBL" id="HIU54342.1"/>
    </source>
</evidence>
<comment type="similarity">
    <text evidence="6">Belongs to the ABC-4 integral membrane protein family.</text>
</comment>
<gene>
    <name evidence="10" type="ORF">IAB03_00875</name>
</gene>
<dbReference type="PANTHER" id="PTHR30572:SF4">
    <property type="entry name" value="ABC TRANSPORTER PERMEASE YTRF"/>
    <property type="match status" value="1"/>
</dbReference>
<keyword evidence="2" id="KW-1003">Cell membrane</keyword>
<sequence>MNILGLAVAFAAFYIIACQCWYEYRFDKHYPDHELIYRLEYAGMDNFVRPDLALRLSASPYVQASGMCYMFPSEVQVYQTDASADCCMGDAMRIDKGYTEVFGFEWVSGNISGFDLSDKNIIIPASMAQKLFGTVSVVGKQVKIDSQFDEEDSFYHVVAVYKDFPENSTIFNGVYMALNHFMEDTWNNGGFRGYVKVDRNEHVKAVEKAMGVSVDPNNPYGGEKNVELFPMDDIYFYSDTEKRFDNGTSRGDIKYTWFLFSFGCLIVLVAMVNFSNFSMALAPVRIKSFNTQKVLGASVGSLRVQYWMECIAISVIAFLFSLLIVQLAKIAGLSELFIIDISLSNGWNILGFCALLAVLIGWIVGIYP</sequence>
<keyword evidence="4 7" id="KW-1133">Transmembrane helix</keyword>
<accession>A0A9D1M6B8</accession>